<evidence type="ECO:0000256" key="4">
    <source>
        <dbReference type="PIRNR" id="PIRNR000446"/>
    </source>
</evidence>
<dbReference type="AlphaFoldDB" id="R7A4B9"/>
<feature type="domain" description="Malonyl-CoA:ACP transacylase (MAT)" evidence="6">
    <location>
        <begin position="6"/>
        <end position="291"/>
    </location>
</feature>
<dbReference type="PANTHER" id="PTHR42681">
    <property type="entry name" value="MALONYL-COA-ACYL CARRIER PROTEIN TRANSACYLASE, MITOCHONDRIAL"/>
    <property type="match status" value="1"/>
</dbReference>
<evidence type="ECO:0000256" key="2">
    <source>
        <dbReference type="ARBA" id="ARBA00023315"/>
    </source>
</evidence>
<dbReference type="PIRSF" id="PIRSF000446">
    <property type="entry name" value="Mct"/>
    <property type="match status" value="1"/>
</dbReference>
<organism evidence="7 8">
    <name type="scientific">Bacteroides pectinophilus CAG:437</name>
    <dbReference type="NCBI Taxonomy" id="1263051"/>
    <lineage>
        <taxon>Bacteria</taxon>
        <taxon>Bacillati</taxon>
        <taxon>Bacillota</taxon>
        <taxon>Clostridia</taxon>
        <taxon>Eubacteriales</taxon>
    </lineage>
</organism>
<sequence>MKIAFMFPGQGAQYVGMGRDFYENYPEAGAVFDMAGQAAGFDVRRVCFEENDDINRTEYTQAAMLATECAILEVVQNMGIKADTALGLSLGEYGALVAAGVLNAYDAISIVRQRGILMEQAVPAGQGTMAAVLGADSELVENVLAECSGTVTIANYNCPGQLVISGETYAVRAASEALKSAGIKRVVELNVSGPFHSPLLEQAGEKLGSVLDNYTFNRPAIPYVANVTADYVTDEPQVKELLMKQVSSSVRFEQSVRRLIEDGTDTFIEIGPGHTLSSFVKKTDRSVNIINIEKTEDLKKLEVLNA</sequence>
<gene>
    <name evidence="7" type="ORF">BN656_00417</name>
</gene>
<dbReference type="InterPro" id="IPR014043">
    <property type="entry name" value="Acyl_transferase_dom"/>
</dbReference>
<dbReference type="InterPro" id="IPR016035">
    <property type="entry name" value="Acyl_Trfase/lysoPLipase"/>
</dbReference>
<dbReference type="PANTHER" id="PTHR42681:SF1">
    <property type="entry name" value="MALONYL-COA-ACYL CARRIER PROTEIN TRANSACYLASE, MITOCHONDRIAL"/>
    <property type="match status" value="1"/>
</dbReference>
<comment type="similarity">
    <text evidence="4">Belongs to the fabD family.</text>
</comment>
<dbReference type="FunFam" id="3.30.70.250:FF:000001">
    <property type="entry name" value="Malonyl CoA-acyl carrier protein transacylase"/>
    <property type="match status" value="1"/>
</dbReference>
<dbReference type="GO" id="GO:0004314">
    <property type="term" value="F:[acyl-carrier-protein] S-malonyltransferase activity"/>
    <property type="evidence" value="ECO:0007669"/>
    <property type="project" value="UniProtKB-EC"/>
</dbReference>
<dbReference type="SMART" id="SM00827">
    <property type="entry name" value="PKS_AT"/>
    <property type="match status" value="1"/>
</dbReference>
<dbReference type="InterPro" id="IPR016036">
    <property type="entry name" value="Malonyl_transacylase_ACP-bd"/>
</dbReference>
<protein>
    <recommendedName>
        <fullName evidence="4">Malonyl CoA-acyl carrier protein transacylase</fullName>
        <ecNumber evidence="4">2.3.1.39</ecNumber>
    </recommendedName>
</protein>
<dbReference type="InterPro" id="IPR004410">
    <property type="entry name" value="Malonyl_CoA-ACP_transAc_FabD"/>
</dbReference>
<dbReference type="Gene3D" id="3.30.70.250">
    <property type="entry name" value="Malonyl-CoA ACP transacylase, ACP-binding"/>
    <property type="match status" value="1"/>
</dbReference>
<dbReference type="EMBL" id="CBHH010000014">
    <property type="protein sequence ID" value="CDD55658.1"/>
    <property type="molecule type" value="Genomic_DNA"/>
</dbReference>
<dbReference type="Pfam" id="PF00698">
    <property type="entry name" value="Acyl_transf_1"/>
    <property type="match status" value="1"/>
</dbReference>
<reference evidence="7" key="1">
    <citation type="submission" date="2012-11" db="EMBL/GenBank/DDBJ databases">
        <title>Dependencies among metagenomic species, viruses, plasmids and units of genetic variation.</title>
        <authorList>
            <person name="Nielsen H.B."/>
            <person name="Almeida M."/>
            <person name="Juncker A.S."/>
            <person name="Rasmussen S."/>
            <person name="Li J."/>
            <person name="Sunagawa S."/>
            <person name="Plichta D."/>
            <person name="Gautier L."/>
            <person name="Le Chatelier E."/>
            <person name="Peletier E."/>
            <person name="Bonde I."/>
            <person name="Nielsen T."/>
            <person name="Manichanh C."/>
            <person name="Arumugam M."/>
            <person name="Batto J."/>
            <person name="Santos M.B.Q.D."/>
            <person name="Blom N."/>
            <person name="Borruel N."/>
            <person name="Burgdorf K.S."/>
            <person name="Boumezbeur F."/>
            <person name="Casellas F."/>
            <person name="Dore J."/>
            <person name="Guarner F."/>
            <person name="Hansen T."/>
            <person name="Hildebrand F."/>
            <person name="Kaas R.S."/>
            <person name="Kennedy S."/>
            <person name="Kristiansen K."/>
            <person name="Kultima J.R."/>
            <person name="Leonard P."/>
            <person name="Levenez F."/>
            <person name="Lund O."/>
            <person name="Moumen B."/>
            <person name="Le Paslier D."/>
            <person name="Pons N."/>
            <person name="Pedersen O."/>
            <person name="Prifti E."/>
            <person name="Qin J."/>
            <person name="Raes J."/>
            <person name="Tap J."/>
            <person name="Tims S."/>
            <person name="Ussery D.W."/>
            <person name="Yamada T."/>
            <person name="MetaHit consortium"/>
            <person name="Renault P."/>
            <person name="Sicheritz-Ponten T."/>
            <person name="Bork P."/>
            <person name="Wang J."/>
            <person name="Brunak S."/>
            <person name="Ehrlich S.D."/>
        </authorList>
    </citation>
    <scope>NUCLEOTIDE SEQUENCE [LARGE SCALE GENOMIC DNA]</scope>
</reference>
<accession>R7A4B9</accession>
<name>R7A4B9_9FIRM</name>
<dbReference type="Proteomes" id="UP000018141">
    <property type="component" value="Unassembled WGS sequence"/>
</dbReference>
<dbReference type="Gene3D" id="3.40.366.10">
    <property type="entry name" value="Malonyl-Coenzyme A Acyl Carrier Protein, domain 2"/>
    <property type="match status" value="1"/>
</dbReference>
<feature type="active site" evidence="5">
    <location>
        <position position="196"/>
    </location>
</feature>
<dbReference type="NCBIfam" id="TIGR00128">
    <property type="entry name" value="fabD"/>
    <property type="match status" value="1"/>
</dbReference>
<evidence type="ECO:0000313" key="7">
    <source>
        <dbReference type="EMBL" id="CDD55658.1"/>
    </source>
</evidence>
<dbReference type="GO" id="GO:0005829">
    <property type="term" value="C:cytosol"/>
    <property type="evidence" value="ECO:0007669"/>
    <property type="project" value="TreeGrafter"/>
</dbReference>
<evidence type="ECO:0000256" key="5">
    <source>
        <dbReference type="PIRSR" id="PIRSR000446-1"/>
    </source>
</evidence>
<keyword evidence="2 4" id="KW-0012">Acyltransferase</keyword>
<evidence type="ECO:0000256" key="3">
    <source>
        <dbReference type="ARBA" id="ARBA00048462"/>
    </source>
</evidence>
<evidence type="ECO:0000256" key="1">
    <source>
        <dbReference type="ARBA" id="ARBA00022679"/>
    </source>
</evidence>
<evidence type="ECO:0000313" key="8">
    <source>
        <dbReference type="Proteomes" id="UP000018141"/>
    </source>
</evidence>
<dbReference type="GO" id="GO:0006633">
    <property type="term" value="P:fatty acid biosynthetic process"/>
    <property type="evidence" value="ECO:0007669"/>
    <property type="project" value="TreeGrafter"/>
</dbReference>
<keyword evidence="1 4" id="KW-0808">Transferase</keyword>
<comment type="caution">
    <text evidence="7">The sequence shown here is derived from an EMBL/GenBank/DDBJ whole genome shotgun (WGS) entry which is preliminary data.</text>
</comment>
<dbReference type="SUPFAM" id="SSF55048">
    <property type="entry name" value="Probable ACP-binding domain of malonyl-CoA ACP transacylase"/>
    <property type="match status" value="1"/>
</dbReference>
<proteinExistence type="inferred from homology"/>
<dbReference type="SUPFAM" id="SSF52151">
    <property type="entry name" value="FabD/lysophospholipase-like"/>
    <property type="match status" value="1"/>
</dbReference>
<evidence type="ECO:0000259" key="6">
    <source>
        <dbReference type="SMART" id="SM00827"/>
    </source>
</evidence>
<comment type="catalytic activity">
    <reaction evidence="3 4">
        <text>holo-[ACP] + malonyl-CoA = malonyl-[ACP] + CoA</text>
        <dbReference type="Rhea" id="RHEA:41792"/>
        <dbReference type="Rhea" id="RHEA-COMP:9623"/>
        <dbReference type="Rhea" id="RHEA-COMP:9685"/>
        <dbReference type="ChEBI" id="CHEBI:57287"/>
        <dbReference type="ChEBI" id="CHEBI:57384"/>
        <dbReference type="ChEBI" id="CHEBI:64479"/>
        <dbReference type="ChEBI" id="CHEBI:78449"/>
        <dbReference type="EC" id="2.3.1.39"/>
    </reaction>
</comment>
<dbReference type="EC" id="2.3.1.39" evidence="4"/>
<dbReference type="InterPro" id="IPR024925">
    <property type="entry name" value="Malonyl_CoA-ACP_transAc"/>
</dbReference>
<dbReference type="InterPro" id="IPR001227">
    <property type="entry name" value="Ac_transferase_dom_sf"/>
</dbReference>
<dbReference type="InterPro" id="IPR050858">
    <property type="entry name" value="Mal-CoA-ACP_Trans/PKS_FabD"/>
</dbReference>
<feature type="active site" evidence="5">
    <location>
        <position position="89"/>
    </location>
</feature>